<organism evidence="1 2">
    <name type="scientific">Melia azedarach</name>
    <name type="common">Chinaberry tree</name>
    <dbReference type="NCBI Taxonomy" id="155640"/>
    <lineage>
        <taxon>Eukaryota</taxon>
        <taxon>Viridiplantae</taxon>
        <taxon>Streptophyta</taxon>
        <taxon>Embryophyta</taxon>
        <taxon>Tracheophyta</taxon>
        <taxon>Spermatophyta</taxon>
        <taxon>Magnoliopsida</taxon>
        <taxon>eudicotyledons</taxon>
        <taxon>Gunneridae</taxon>
        <taxon>Pentapetalae</taxon>
        <taxon>rosids</taxon>
        <taxon>malvids</taxon>
        <taxon>Sapindales</taxon>
        <taxon>Meliaceae</taxon>
        <taxon>Melia</taxon>
    </lineage>
</organism>
<accession>A0ACC1X5P6</accession>
<dbReference type="Proteomes" id="UP001164539">
    <property type="component" value="Chromosome 11"/>
</dbReference>
<reference evidence="1 2" key="1">
    <citation type="journal article" date="2023" name="Science">
        <title>Complex scaffold remodeling in plant triterpene biosynthesis.</title>
        <authorList>
            <person name="De La Pena R."/>
            <person name="Hodgson H."/>
            <person name="Liu J.C."/>
            <person name="Stephenson M.J."/>
            <person name="Martin A.C."/>
            <person name="Owen C."/>
            <person name="Harkess A."/>
            <person name="Leebens-Mack J."/>
            <person name="Jimenez L.E."/>
            <person name="Osbourn A."/>
            <person name="Sattely E.S."/>
        </authorList>
    </citation>
    <scope>NUCLEOTIDE SEQUENCE [LARGE SCALE GENOMIC DNA]</scope>
    <source>
        <strain evidence="2">cv. JPN11</strain>
        <tissue evidence="1">Leaf</tissue>
    </source>
</reference>
<evidence type="ECO:0000313" key="2">
    <source>
        <dbReference type="Proteomes" id="UP001164539"/>
    </source>
</evidence>
<protein>
    <submittedName>
        <fullName evidence="1">Uncharacterized protein</fullName>
    </submittedName>
</protein>
<gene>
    <name evidence="1" type="ORF">OWV82_019945</name>
</gene>
<proteinExistence type="predicted"/>
<evidence type="ECO:0000313" key="1">
    <source>
        <dbReference type="EMBL" id="KAJ4706272.1"/>
    </source>
</evidence>
<comment type="caution">
    <text evidence="1">The sequence shown here is derived from an EMBL/GenBank/DDBJ whole genome shotgun (WGS) entry which is preliminary data.</text>
</comment>
<dbReference type="EMBL" id="CM051404">
    <property type="protein sequence ID" value="KAJ4706272.1"/>
    <property type="molecule type" value="Genomic_DNA"/>
</dbReference>
<name>A0ACC1X5P6_MELAZ</name>
<sequence length="397" mass="45383">MEKHKFKMAREFARKNPQMLEEAYAQVMALAKSARECYEDDKEGTVAKFNEEEFTKMMFLDGCFVVQFIYCFKDNPDTSLGMKRNDAAWVKRDLFLLENQLPFKVLEELMKLKLRFKNNKEPWGTKLGCFIENILGGPQQNNSKEPQSQGQVTVNAHLLAYTRTKLIGHKNQRERCHLLKKIRNRLIEKFGKQENQPESGRGAGGAYRSSYRSAMELKMVGITFKPSESHQLISVKFNASIFRNELCLPSMTIDDSTESLLLNMAAYEACADCPGDVFVTSYICFLDSLIDHAADVKLLRSEGILHNFLGSDEQIAILFNEIADNLVPNQAIHAGIRQQIEKHYNSKIRNWLAEFWHTHFTSPWTILAFLGAILALVLTVIQTYVTMFPPGDTTTNK</sequence>
<keyword evidence="2" id="KW-1185">Reference proteome</keyword>